<dbReference type="SUPFAM" id="SSF47195">
    <property type="entry name" value="TMV-like viral coat proteins"/>
    <property type="match status" value="1"/>
</dbReference>
<comment type="caution">
    <text evidence="2">The sequence shown here is derived from an EMBL/GenBank/DDBJ whole genome shotgun (WGS) entry which is preliminary data.</text>
</comment>
<dbReference type="Proteomes" id="UP000604825">
    <property type="component" value="Unassembled WGS sequence"/>
</dbReference>
<dbReference type="AlphaFoldDB" id="A0A811PJ58"/>
<keyword evidence="3" id="KW-1185">Reference proteome</keyword>
<feature type="region of interest" description="Disordered" evidence="1">
    <location>
        <begin position="1"/>
        <end position="20"/>
    </location>
</feature>
<evidence type="ECO:0000256" key="1">
    <source>
        <dbReference type="SAM" id="MobiDB-lite"/>
    </source>
</evidence>
<dbReference type="InterPro" id="IPR001337">
    <property type="entry name" value="TMV-like_coat"/>
</dbReference>
<dbReference type="Pfam" id="PF00721">
    <property type="entry name" value="TMV_coat"/>
    <property type="match status" value="1"/>
</dbReference>
<sequence>MKRTAQHDAGDDDDNRSARNPFVRVSSGLVAMNQAAAPNNDNDRRRIPRVIRNAVDGAWERPPHHAGYSPAVPVQMAGAHRWARYDDVVSALRSLANSSLLEQEAREDARATIRGLYQHPTPFDTDVRFPEAEFFLSVDHGTFGQCMNRIQKALLQVEAATKGYFSQRTVTACESFMEAVNYAAGTATLVWPEEPGKPVLYDRAVFEEAFQLTWTDAWAIRWSTFTRCAKICRFHALVRASPISKFQLFVEFAYI</sequence>
<evidence type="ECO:0000313" key="2">
    <source>
        <dbReference type="EMBL" id="CAD6242831.1"/>
    </source>
</evidence>
<dbReference type="Gene3D" id="1.20.120.70">
    <property type="entry name" value="Tobacco mosaic virus-like, coat protein"/>
    <property type="match status" value="1"/>
</dbReference>
<gene>
    <name evidence="2" type="ORF">NCGR_LOCUS28186</name>
</gene>
<accession>A0A811PJ58</accession>
<reference evidence="2" key="1">
    <citation type="submission" date="2020-10" db="EMBL/GenBank/DDBJ databases">
        <authorList>
            <person name="Han B."/>
            <person name="Lu T."/>
            <person name="Zhao Q."/>
            <person name="Huang X."/>
            <person name="Zhao Y."/>
        </authorList>
    </citation>
    <scope>NUCLEOTIDE SEQUENCE</scope>
</reference>
<dbReference type="EMBL" id="CAJGYO010000007">
    <property type="protein sequence ID" value="CAD6242831.1"/>
    <property type="molecule type" value="Genomic_DNA"/>
</dbReference>
<protein>
    <submittedName>
        <fullName evidence="2">Uncharacterized protein</fullName>
    </submittedName>
</protein>
<proteinExistence type="predicted"/>
<dbReference type="OrthoDB" id="686253at2759"/>
<name>A0A811PJ58_9POAL</name>
<dbReference type="InterPro" id="IPR036417">
    <property type="entry name" value="TMV-like_coat_sf"/>
</dbReference>
<organism evidence="2 3">
    <name type="scientific">Miscanthus lutarioriparius</name>
    <dbReference type="NCBI Taxonomy" id="422564"/>
    <lineage>
        <taxon>Eukaryota</taxon>
        <taxon>Viridiplantae</taxon>
        <taxon>Streptophyta</taxon>
        <taxon>Embryophyta</taxon>
        <taxon>Tracheophyta</taxon>
        <taxon>Spermatophyta</taxon>
        <taxon>Magnoliopsida</taxon>
        <taxon>Liliopsida</taxon>
        <taxon>Poales</taxon>
        <taxon>Poaceae</taxon>
        <taxon>PACMAD clade</taxon>
        <taxon>Panicoideae</taxon>
        <taxon>Andropogonodae</taxon>
        <taxon>Andropogoneae</taxon>
        <taxon>Saccharinae</taxon>
        <taxon>Miscanthus</taxon>
    </lineage>
</organism>
<dbReference type="GO" id="GO:0005198">
    <property type="term" value="F:structural molecule activity"/>
    <property type="evidence" value="ECO:0007669"/>
    <property type="project" value="InterPro"/>
</dbReference>
<evidence type="ECO:0000313" key="3">
    <source>
        <dbReference type="Proteomes" id="UP000604825"/>
    </source>
</evidence>